<evidence type="ECO:0000256" key="6">
    <source>
        <dbReference type="ARBA" id="ARBA00047918"/>
    </source>
</evidence>
<evidence type="ECO:0000259" key="7">
    <source>
        <dbReference type="Pfam" id="PF01274"/>
    </source>
</evidence>
<dbReference type="FunFam" id="3.20.20.360:FF:000001">
    <property type="entry name" value="Malate synthase"/>
    <property type="match status" value="1"/>
</dbReference>
<dbReference type="PIRSF" id="PIRSF001363">
    <property type="entry name" value="Malate_synth"/>
    <property type="match status" value="1"/>
</dbReference>
<keyword evidence="3" id="KW-0329">Glyoxylate bypass</keyword>
<evidence type="ECO:0000256" key="1">
    <source>
        <dbReference type="ARBA" id="ARBA00006394"/>
    </source>
</evidence>
<evidence type="ECO:0000256" key="5">
    <source>
        <dbReference type="ARBA" id="ARBA00022679"/>
    </source>
</evidence>
<comment type="catalytic activity">
    <reaction evidence="6">
        <text>glyoxylate + acetyl-CoA + H2O = (S)-malate + CoA + H(+)</text>
        <dbReference type="Rhea" id="RHEA:18181"/>
        <dbReference type="ChEBI" id="CHEBI:15377"/>
        <dbReference type="ChEBI" id="CHEBI:15378"/>
        <dbReference type="ChEBI" id="CHEBI:15589"/>
        <dbReference type="ChEBI" id="CHEBI:36655"/>
        <dbReference type="ChEBI" id="CHEBI:57287"/>
        <dbReference type="ChEBI" id="CHEBI:57288"/>
        <dbReference type="EC" id="2.3.3.9"/>
    </reaction>
</comment>
<gene>
    <name evidence="10" type="ORF">METZ01_LOCUS52221</name>
</gene>
<dbReference type="InterPro" id="IPR001465">
    <property type="entry name" value="Malate_synthase_TIM"/>
</dbReference>
<evidence type="ECO:0000256" key="2">
    <source>
        <dbReference type="ARBA" id="ARBA00012636"/>
    </source>
</evidence>
<evidence type="ECO:0000259" key="9">
    <source>
        <dbReference type="Pfam" id="PF20659"/>
    </source>
</evidence>
<dbReference type="PANTHER" id="PTHR42902:SF1">
    <property type="entry name" value="MALATE SYNTHASE 1-RELATED"/>
    <property type="match status" value="1"/>
</dbReference>
<dbReference type="InterPro" id="IPR006252">
    <property type="entry name" value="Malate_synthA"/>
</dbReference>
<dbReference type="NCBIfam" id="TIGR01344">
    <property type="entry name" value="malate_syn_A"/>
    <property type="match status" value="1"/>
</dbReference>
<dbReference type="Pfam" id="PF01274">
    <property type="entry name" value="MS_TIM-barrel"/>
    <property type="match status" value="1"/>
</dbReference>
<evidence type="ECO:0000259" key="8">
    <source>
        <dbReference type="Pfam" id="PF20656"/>
    </source>
</evidence>
<dbReference type="GO" id="GO:0004474">
    <property type="term" value="F:malate synthase activity"/>
    <property type="evidence" value="ECO:0007669"/>
    <property type="project" value="UniProtKB-EC"/>
</dbReference>
<sequence>MESITITGKMHPGFDKILTEDAQEFLVKLHQMFNGTRKSLLERRSETHQKILSGMNPTFLRETESVRKGDWQVDPIPDDLQDRRCEITGPAEAKMMINALNSGAKIFMADLEDSITPNWYNQIQGQANLSAAYERTLEFTSPDAKEYHLNDGELATLIVRPRGWHLEEKHILIDGEVASGSLVDAGLYLFHNIKRTLEKGTGPYFYLPKLENHLEARLWDEVFAFAEQELGVTYGTIKATVLLETVLASFEIEEILYELRGHMAGINAGRWDYMFSVIKKFRHVPEFIWPDRAQVTMTVPLMRAYTELLVKTCHKRGAHAIGGMAAFIPSRRDAEVNRVAMEKVQQDKEREAQDGFDGSWVAHPDLVPVCTEVFSKAFEEGRVNQKHRMREDVQVSAEMLLEFQIPGGNITESGLRNNISVGIQYIAAWLGGTGAVAIFNLMEDAATAEISRSQIWQWCRHPQGKLEDGRKITIEMVQSIIPEELAKIRETYGGAYNDEKMKQATDLFISMVSEDAFEEFLTIRAYDQLD</sequence>
<dbReference type="Gene3D" id="1.20.1220.12">
    <property type="entry name" value="Malate synthase, domain III"/>
    <property type="match status" value="1"/>
</dbReference>
<feature type="domain" description="Malate synthase TIM barrel" evidence="7">
    <location>
        <begin position="156"/>
        <end position="402"/>
    </location>
</feature>
<dbReference type="GO" id="GO:0006099">
    <property type="term" value="P:tricarboxylic acid cycle"/>
    <property type="evidence" value="ECO:0007669"/>
    <property type="project" value="UniProtKB-KW"/>
</dbReference>
<dbReference type="Pfam" id="PF20656">
    <property type="entry name" value="MS_N"/>
    <property type="match status" value="1"/>
</dbReference>
<evidence type="ECO:0000256" key="4">
    <source>
        <dbReference type="ARBA" id="ARBA00022532"/>
    </source>
</evidence>
<dbReference type="InterPro" id="IPR044856">
    <property type="entry name" value="Malate_synth_C_sf"/>
</dbReference>
<dbReference type="AlphaFoldDB" id="A0A381SAW5"/>
<evidence type="ECO:0000256" key="3">
    <source>
        <dbReference type="ARBA" id="ARBA00022435"/>
    </source>
</evidence>
<protein>
    <recommendedName>
        <fullName evidence="2">malate synthase</fullName>
        <ecNumber evidence="2">2.3.3.9</ecNumber>
    </recommendedName>
</protein>
<comment type="similarity">
    <text evidence="1">Belongs to the malate synthase family.</text>
</comment>
<dbReference type="EC" id="2.3.3.9" evidence="2"/>
<organism evidence="10">
    <name type="scientific">marine metagenome</name>
    <dbReference type="NCBI Taxonomy" id="408172"/>
    <lineage>
        <taxon>unclassified sequences</taxon>
        <taxon>metagenomes</taxon>
        <taxon>ecological metagenomes</taxon>
    </lineage>
</organism>
<dbReference type="InterPro" id="IPR048355">
    <property type="entry name" value="MS_C"/>
</dbReference>
<proteinExistence type="inferred from homology"/>
<dbReference type="CDD" id="cd00727">
    <property type="entry name" value="malate_synt_A"/>
    <property type="match status" value="1"/>
</dbReference>
<dbReference type="InterPro" id="IPR046363">
    <property type="entry name" value="MS_N_TIM-barrel_dom"/>
</dbReference>
<dbReference type="InterPro" id="IPR048356">
    <property type="entry name" value="MS_N"/>
</dbReference>
<name>A0A381SAW5_9ZZZZ</name>
<dbReference type="InterPro" id="IPR011076">
    <property type="entry name" value="Malate_synth_sf"/>
</dbReference>
<dbReference type="Gene3D" id="3.20.20.360">
    <property type="entry name" value="Malate synthase, domain 3"/>
    <property type="match status" value="1"/>
</dbReference>
<dbReference type="SUPFAM" id="SSF51645">
    <property type="entry name" value="Malate synthase G"/>
    <property type="match status" value="1"/>
</dbReference>
<feature type="domain" description="Malate synthase N-terminal" evidence="8">
    <location>
        <begin position="5"/>
        <end position="64"/>
    </location>
</feature>
<reference evidence="10" key="1">
    <citation type="submission" date="2018-05" db="EMBL/GenBank/DDBJ databases">
        <authorList>
            <person name="Lanie J.A."/>
            <person name="Ng W.-L."/>
            <person name="Kazmierczak K.M."/>
            <person name="Andrzejewski T.M."/>
            <person name="Davidsen T.M."/>
            <person name="Wayne K.J."/>
            <person name="Tettelin H."/>
            <person name="Glass J.I."/>
            <person name="Rusch D."/>
            <person name="Podicherti R."/>
            <person name="Tsui H.-C.T."/>
            <person name="Winkler M.E."/>
        </authorList>
    </citation>
    <scope>NUCLEOTIDE SEQUENCE</scope>
</reference>
<dbReference type="EMBL" id="UINC01002695">
    <property type="protein sequence ID" value="SUZ99367.1"/>
    <property type="molecule type" value="Genomic_DNA"/>
</dbReference>
<dbReference type="GO" id="GO:0005737">
    <property type="term" value="C:cytoplasm"/>
    <property type="evidence" value="ECO:0007669"/>
    <property type="project" value="TreeGrafter"/>
</dbReference>
<dbReference type="PANTHER" id="PTHR42902">
    <property type="entry name" value="MALATE SYNTHASE"/>
    <property type="match status" value="1"/>
</dbReference>
<dbReference type="Pfam" id="PF20659">
    <property type="entry name" value="MS_C"/>
    <property type="match status" value="1"/>
</dbReference>
<dbReference type="GO" id="GO:0006097">
    <property type="term" value="P:glyoxylate cycle"/>
    <property type="evidence" value="ECO:0007669"/>
    <property type="project" value="UniProtKB-KW"/>
</dbReference>
<evidence type="ECO:0000313" key="10">
    <source>
        <dbReference type="EMBL" id="SUZ99367.1"/>
    </source>
</evidence>
<feature type="domain" description="Malate synthase C-terminal" evidence="9">
    <location>
        <begin position="410"/>
        <end position="529"/>
    </location>
</feature>
<dbReference type="FunFam" id="1.20.1220.12:FF:000001">
    <property type="entry name" value="Malate synthase"/>
    <property type="match status" value="1"/>
</dbReference>
<accession>A0A381SAW5</accession>
<keyword evidence="5" id="KW-0808">Transferase</keyword>
<keyword evidence="4" id="KW-0816">Tricarboxylic acid cycle</keyword>